<feature type="compositionally biased region" description="Polar residues" evidence="1">
    <location>
        <begin position="133"/>
        <end position="153"/>
    </location>
</feature>
<evidence type="ECO:0000256" key="1">
    <source>
        <dbReference type="SAM" id="MobiDB-lite"/>
    </source>
</evidence>
<feature type="compositionally biased region" description="Basic and acidic residues" evidence="1">
    <location>
        <begin position="108"/>
        <end position="129"/>
    </location>
</feature>
<dbReference type="OrthoDB" id="6365676at2759"/>
<dbReference type="STRING" id="1163406.A0A0L0MZM9"/>
<feature type="compositionally biased region" description="Polar residues" evidence="1">
    <location>
        <begin position="272"/>
        <end position="306"/>
    </location>
</feature>
<evidence type="ECO:0000313" key="4">
    <source>
        <dbReference type="Proteomes" id="UP000036947"/>
    </source>
</evidence>
<dbReference type="AlphaFoldDB" id="A0A0L0MZM9"/>
<keyword evidence="2" id="KW-0472">Membrane</keyword>
<dbReference type="EMBL" id="LFRF01000039">
    <property type="protein sequence ID" value="KND87277.1"/>
    <property type="molecule type" value="Genomic_DNA"/>
</dbReference>
<evidence type="ECO:0000256" key="2">
    <source>
        <dbReference type="SAM" id="Phobius"/>
    </source>
</evidence>
<dbReference type="Proteomes" id="UP000036947">
    <property type="component" value="Unassembled WGS sequence"/>
</dbReference>
<sequence length="403" mass="42973">MDSIAASGVVAKRGMDDAVIAGTVVGVASVASVAIVAIGVLVFCLYRVVVHYSKRRRHRDWFFDFEAAIAAYRSSSPGADPDSRRRLSSSDSFKHDGEPSRGDVGTPRSKEYGRTCHDGSMRHGEDGHGPRQVPSTGPNATSDRSAAAAQSSPGEYELQSLPWPLPYYAGEYMPESEVHDDNPGVLKGTSADDYSPSVPSVAFGMITPPTDLHVHRPPTGRPGSRRSSMTYDVMPRYRRKIGQGDVSVSYAATIAGDNQSASAEVAELHRATASQQLVTNEGPTESPTESPTGVSPTLTASPTNLPSVAPPPSSVKTPPQHNELSFGLQLCRLSHSPPARPAPRTANPMDIMPATTESEVRHRTEHQLFCFPSSLPPRPAPGTAPAVRLLIRLVGSARALPKS</sequence>
<evidence type="ECO:0000313" key="3">
    <source>
        <dbReference type="EMBL" id="KND87277.1"/>
    </source>
</evidence>
<feature type="region of interest" description="Disordered" evidence="1">
    <location>
        <begin position="265"/>
        <end position="322"/>
    </location>
</feature>
<name>A0A0L0MZM9_TOLOC</name>
<accession>A0A0L0MZM9</accession>
<proteinExistence type="predicted"/>
<keyword evidence="2" id="KW-0812">Transmembrane</keyword>
<organism evidence="3 4">
    <name type="scientific">Tolypocladium ophioglossoides (strain CBS 100239)</name>
    <name type="common">Snaketongue truffleclub</name>
    <name type="synonym">Elaphocordyceps ophioglossoides</name>
    <dbReference type="NCBI Taxonomy" id="1163406"/>
    <lineage>
        <taxon>Eukaryota</taxon>
        <taxon>Fungi</taxon>
        <taxon>Dikarya</taxon>
        <taxon>Ascomycota</taxon>
        <taxon>Pezizomycotina</taxon>
        <taxon>Sordariomycetes</taxon>
        <taxon>Hypocreomycetidae</taxon>
        <taxon>Hypocreales</taxon>
        <taxon>Ophiocordycipitaceae</taxon>
        <taxon>Tolypocladium</taxon>
    </lineage>
</organism>
<feature type="region of interest" description="Disordered" evidence="1">
    <location>
        <begin position="74"/>
        <end position="158"/>
    </location>
</feature>
<comment type="caution">
    <text evidence="3">The sequence shown here is derived from an EMBL/GenBank/DDBJ whole genome shotgun (WGS) entry which is preliminary data.</text>
</comment>
<feature type="compositionally biased region" description="Basic and acidic residues" evidence="1">
    <location>
        <begin position="92"/>
        <end position="101"/>
    </location>
</feature>
<protein>
    <submittedName>
        <fullName evidence="3">Uncharacterized protein</fullName>
    </submittedName>
</protein>
<feature type="transmembrane region" description="Helical" evidence="2">
    <location>
        <begin position="20"/>
        <end position="49"/>
    </location>
</feature>
<keyword evidence="2" id="KW-1133">Transmembrane helix</keyword>
<gene>
    <name evidence="3" type="ORF">TOPH_08090</name>
</gene>
<keyword evidence="4" id="KW-1185">Reference proteome</keyword>
<reference evidence="3 4" key="1">
    <citation type="journal article" date="2015" name="BMC Genomics">
        <title>The genome of the truffle-parasite Tolypocladium ophioglossoides and the evolution of antifungal peptaibiotics.</title>
        <authorList>
            <person name="Quandt C.A."/>
            <person name="Bushley K.E."/>
            <person name="Spatafora J.W."/>
        </authorList>
    </citation>
    <scope>NUCLEOTIDE SEQUENCE [LARGE SCALE GENOMIC DNA]</scope>
    <source>
        <strain evidence="3 4">CBS 100239</strain>
    </source>
</reference>
<feature type="region of interest" description="Disordered" evidence="1">
    <location>
        <begin position="207"/>
        <end position="228"/>
    </location>
</feature>